<dbReference type="Pfam" id="PF00553">
    <property type="entry name" value="CBM_2"/>
    <property type="match status" value="1"/>
</dbReference>
<keyword evidence="5" id="KW-1185">Reference proteome</keyword>
<sequence>MKLTARKRRVAFVAAGALVAGGMVGLPVSMAYAATACDVVYTTNDWSTGFTASVTIRNIGDPLTSWNLGFAFPGNQRITQGWSANWTQAAGSNQVTATNMPWNGSIATNGSVNIGFNASYSGTNGKPTAFTINGVACGGTANQAPTVTLTSPAQGATFTAPADVTFSATASDADGTINRVEFYRNGLLVNTDTTAPYSYLNTALPAGSYTVQARAYDNATPALTATAERSFTVTGTGQASIVTPATLSIGEGTSGQLNVKLSAAPTTASVTVNLAKTGDADVTLGATSATITSANWSTGVNVPVSAAQDADSTNDTATITASATNYTSSVTAVTVTDDEGSTPGTYGAEFLELYNKIKAPANGYFSPEGVPYHSVETLIVEAPDHGHETTSEAFSYWLFLEAMYGRTTQNWAPFNNAWNIMERYIIPTETQGGYNPNDPADYAPRPTSPACTRSRAACSTPRSRSARTRSTTS</sequence>
<dbReference type="Proteomes" id="UP000482960">
    <property type="component" value="Unassembled WGS sequence"/>
</dbReference>
<feature type="compositionally biased region" description="Low complexity" evidence="1">
    <location>
        <begin position="452"/>
        <end position="473"/>
    </location>
</feature>
<evidence type="ECO:0000256" key="2">
    <source>
        <dbReference type="SAM" id="SignalP"/>
    </source>
</evidence>
<feature type="chain" id="PRO_5028857098" description="CBM2 domain-containing protein" evidence="2">
    <location>
        <begin position="34"/>
        <end position="473"/>
    </location>
</feature>
<dbReference type="InterPro" id="IPR013783">
    <property type="entry name" value="Ig-like_fold"/>
</dbReference>
<protein>
    <recommendedName>
        <fullName evidence="3">CBM2 domain-containing protein</fullName>
    </recommendedName>
</protein>
<dbReference type="Gene3D" id="2.60.40.10">
    <property type="entry name" value="Immunoglobulins"/>
    <property type="match status" value="1"/>
</dbReference>
<reference evidence="4 5" key="2">
    <citation type="submission" date="2020-03" db="EMBL/GenBank/DDBJ databases">
        <authorList>
            <person name="Ichikawa N."/>
            <person name="Kimura A."/>
            <person name="Kitahashi Y."/>
            <person name="Uohara A."/>
        </authorList>
    </citation>
    <scope>NUCLEOTIDE SEQUENCE [LARGE SCALE GENOMIC DNA]</scope>
    <source>
        <strain evidence="4 5">NBRC 108638</strain>
    </source>
</reference>
<dbReference type="EMBL" id="BLPG01000001">
    <property type="protein sequence ID" value="GFJ93058.1"/>
    <property type="molecule type" value="Genomic_DNA"/>
</dbReference>
<evidence type="ECO:0000313" key="4">
    <source>
        <dbReference type="EMBL" id="GFJ93058.1"/>
    </source>
</evidence>
<organism evidence="4 5">
    <name type="scientific">Phytohabitans rumicis</name>
    <dbReference type="NCBI Taxonomy" id="1076125"/>
    <lineage>
        <taxon>Bacteria</taxon>
        <taxon>Bacillati</taxon>
        <taxon>Actinomycetota</taxon>
        <taxon>Actinomycetes</taxon>
        <taxon>Micromonosporales</taxon>
        <taxon>Micromonosporaceae</taxon>
    </lineage>
</organism>
<dbReference type="SUPFAM" id="SSF49384">
    <property type="entry name" value="Carbohydrate-binding domain"/>
    <property type="match status" value="1"/>
</dbReference>
<dbReference type="PRINTS" id="PR00844">
    <property type="entry name" value="GLHYDRLASE48"/>
</dbReference>
<feature type="region of interest" description="Disordered" evidence="1">
    <location>
        <begin position="435"/>
        <end position="473"/>
    </location>
</feature>
<evidence type="ECO:0000256" key="1">
    <source>
        <dbReference type="SAM" id="MobiDB-lite"/>
    </source>
</evidence>
<name>A0A6V8LDK1_9ACTN</name>
<dbReference type="SMART" id="SM00637">
    <property type="entry name" value="CBD_II"/>
    <property type="match status" value="1"/>
</dbReference>
<dbReference type="Pfam" id="PF02011">
    <property type="entry name" value="Glyco_hydro_48"/>
    <property type="match status" value="1"/>
</dbReference>
<dbReference type="InterPro" id="IPR001919">
    <property type="entry name" value="CBD2"/>
</dbReference>
<dbReference type="InterPro" id="IPR012341">
    <property type="entry name" value="6hp_glycosidase-like_sf"/>
</dbReference>
<dbReference type="InterPro" id="IPR000556">
    <property type="entry name" value="Glyco_hydro_48F"/>
</dbReference>
<dbReference type="Gene3D" id="2.60.40.290">
    <property type="match status" value="1"/>
</dbReference>
<dbReference type="PROSITE" id="PS51173">
    <property type="entry name" value="CBM2"/>
    <property type="match status" value="1"/>
</dbReference>
<feature type="domain" description="CBM2" evidence="3">
    <location>
        <begin position="30"/>
        <end position="140"/>
    </location>
</feature>
<dbReference type="Pfam" id="PF17957">
    <property type="entry name" value="Big_7"/>
    <property type="match status" value="1"/>
</dbReference>
<dbReference type="AlphaFoldDB" id="A0A6V8LDK1"/>
<keyword evidence="2" id="KW-0732">Signal</keyword>
<dbReference type="GO" id="GO:0030247">
    <property type="term" value="F:polysaccharide binding"/>
    <property type="evidence" value="ECO:0007669"/>
    <property type="project" value="UniProtKB-UniRule"/>
</dbReference>
<evidence type="ECO:0000259" key="3">
    <source>
        <dbReference type="PROSITE" id="PS51173"/>
    </source>
</evidence>
<dbReference type="InterPro" id="IPR008928">
    <property type="entry name" value="6-hairpin_glycosidase_sf"/>
</dbReference>
<accession>A0A6V8LDK1</accession>
<gene>
    <name evidence="4" type="ORF">Prum_067000</name>
</gene>
<comment type="caution">
    <text evidence="4">The sequence shown here is derived from an EMBL/GenBank/DDBJ whole genome shotgun (WGS) entry which is preliminary data.</text>
</comment>
<proteinExistence type="predicted"/>
<dbReference type="InterPro" id="IPR012291">
    <property type="entry name" value="CBM2_carb-bd_dom_sf"/>
</dbReference>
<evidence type="ECO:0000313" key="5">
    <source>
        <dbReference type="Proteomes" id="UP000482960"/>
    </source>
</evidence>
<dbReference type="GO" id="GO:0030245">
    <property type="term" value="P:cellulose catabolic process"/>
    <property type="evidence" value="ECO:0007669"/>
    <property type="project" value="InterPro"/>
</dbReference>
<dbReference type="Gene3D" id="1.50.10.10">
    <property type="match status" value="1"/>
</dbReference>
<dbReference type="GO" id="GO:0008810">
    <property type="term" value="F:cellulase activity"/>
    <property type="evidence" value="ECO:0007669"/>
    <property type="project" value="InterPro"/>
</dbReference>
<feature type="signal peptide" evidence="2">
    <location>
        <begin position="1"/>
        <end position="33"/>
    </location>
</feature>
<dbReference type="InterPro" id="IPR008965">
    <property type="entry name" value="CBM2/CBM3_carb-bd_dom_sf"/>
</dbReference>
<reference evidence="4 5" key="1">
    <citation type="submission" date="2020-03" db="EMBL/GenBank/DDBJ databases">
        <title>Whole genome shotgun sequence of Phytohabitans rumicis NBRC 108638.</title>
        <authorList>
            <person name="Komaki H."/>
            <person name="Tamura T."/>
        </authorList>
    </citation>
    <scope>NUCLEOTIDE SEQUENCE [LARGE SCALE GENOMIC DNA]</scope>
    <source>
        <strain evidence="4 5">NBRC 108638</strain>
    </source>
</reference>
<dbReference type="SUPFAM" id="SSF48208">
    <property type="entry name" value="Six-hairpin glycosidases"/>
    <property type="match status" value="1"/>
</dbReference>